<organism evidence="2 3">
    <name type="scientific">Muiribacterium halophilum</name>
    <dbReference type="NCBI Taxonomy" id="2053465"/>
    <lineage>
        <taxon>Bacteria</taxon>
        <taxon>Candidatus Muiribacteriota</taxon>
        <taxon>Candidatus Muiribacteriia</taxon>
        <taxon>Candidatus Muiribacteriales</taxon>
        <taxon>Candidatus Muiribacteriaceae</taxon>
        <taxon>Candidatus Muiribacterium</taxon>
    </lineage>
</organism>
<dbReference type="InterPro" id="IPR038078">
    <property type="entry name" value="PhoU-like_sf"/>
</dbReference>
<dbReference type="Proteomes" id="UP000234857">
    <property type="component" value="Unassembled WGS sequence"/>
</dbReference>
<comment type="similarity">
    <text evidence="1">Belongs to the UPF0111 family.</text>
</comment>
<comment type="caution">
    <text evidence="2">The sequence shown here is derived from an EMBL/GenBank/DDBJ whole genome shotgun (WGS) entry which is preliminary data.</text>
</comment>
<evidence type="ECO:0008006" key="4">
    <source>
        <dbReference type="Google" id="ProtNLM"/>
    </source>
</evidence>
<reference evidence="2 3" key="1">
    <citation type="submission" date="2017-11" db="EMBL/GenBank/DDBJ databases">
        <title>Genome-resolved metagenomics identifies genetic mobility, metabolic interactions, and unexpected diversity in perchlorate-reducing communities.</title>
        <authorList>
            <person name="Barnum T.P."/>
            <person name="Figueroa I.A."/>
            <person name="Carlstrom C.I."/>
            <person name="Lucas L.N."/>
            <person name="Engelbrektson A.L."/>
            <person name="Coates J.D."/>
        </authorList>
    </citation>
    <scope>NUCLEOTIDE SEQUENCE [LARGE SCALE GENOMIC DNA]</scope>
    <source>
        <strain evidence="2">BM706</strain>
    </source>
</reference>
<gene>
    <name evidence="2" type="ORF">C0601_13465</name>
</gene>
<dbReference type="Gene3D" id="1.20.58.220">
    <property type="entry name" value="Phosphate transport system protein phou homolog 2, domain 2"/>
    <property type="match status" value="1"/>
</dbReference>
<protein>
    <recommendedName>
        <fullName evidence="4">TIGR00153 family protein</fullName>
    </recommendedName>
</protein>
<proteinExistence type="inferred from homology"/>
<evidence type="ECO:0000313" key="2">
    <source>
        <dbReference type="EMBL" id="PLX15264.1"/>
    </source>
</evidence>
<dbReference type="SUPFAM" id="SSF109755">
    <property type="entry name" value="PhoU-like"/>
    <property type="match status" value="1"/>
</dbReference>
<evidence type="ECO:0000256" key="1">
    <source>
        <dbReference type="ARBA" id="ARBA00008591"/>
    </source>
</evidence>
<name>A0A2N5Z9H7_MUIH1</name>
<accession>A0A2N5Z9H7</accession>
<dbReference type="PANTHER" id="PTHR36536">
    <property type="entry name" value="UPF0111 PROTEIN HI_1603"/>
    <property type="match status" value="1"/>
</dbReference>
<sequence length="213" mass="24830">MFFKRKREQNIFELFKKHADLIGKTLCALEQTVELFLKEDPEFMQRSKEMHEYEHEADKYLIEIRKNLFEGAFFQGLRNDFAELIVTMDKIAGDCVIVGRKLSEEKPYLPEEISEIILDIAKESSAVSEPLLCAIDFLGTDLKEIEKVVEMVTEHEEAVDALMHKLLKRLFELDLDLANKLQIRDLVLYLSKITDKAEDIMDRISILAMNMKI</sequence>
<dbReference type="InterPro" id="IPR018445">
    <property type="entry name" value="Put_Phosphate_transp_reg"/>
</dbReference>
<dbReference type="EMBL" id="PKTG01000143">
    <property type="protein sequence ID" value="PLX15264.1"/>
    <property type="molecule type" value="Genomic_DNA"/>
</dbReference>
<evidence type="ECO:0000313" key="3">
    <source>
        <dbReference type="Proteomes" id="UP000234857"/>
    </source>
</evidence>
<dbReference type="PANTHER" id="PTHR36536:SF3">
    <property type="entry name" value="UPF0111 PROTEIN HI_1603"/>
    <property type="match status" value="1"/>
</dbReference>
<dbReference type="AlphaFoldDB" id="A0A2N5Z9H7"/>
<dbReference type="InterPro" id="IPR002727">
    <property type="entry name" value="DUF47"/>
</dbReference>
<dbReference type="Pfam" id="PF01865">
    <property type="entry name" value="PhoU_div"/>
    <property type="match status" value="1"/>
</dbReference>